<dbReference type="GeneTree" id="ENSGT01030000238643"/>
<evidence type="ECO:0000313" key="1">
    <source>
        <dbReference type="Ensembl" id="ENSPFOP00000028682.1"/>
    </source>
</evidence>
<protein>
    <submittedName>
        <fullName evidence="1">Uncharacterized protein</fullName>
    </submittedName>
</protein>
<keyword evidence="2" id="KW-1185">Reference proteome</keyword>
<dbReference type="eggNOG" id="ENOG502QRX1">
    <property type="taxonomic scope" value="Eukaryota"/>
</dbReference>
<reference evidence="1" key="3">
    <citation type="submission" date="2025-09" db="UniProtKB">
        <authorList>
            <consortium name="Ensembl"/>
        </authorList>
    </citation>
    <scope>IDENTIFICATION</scope>
</reference>
<reference evidence="1" key="2">
    <citation type="submission" date="2025-08" db="UniProtKB">
        <authorList>
            <consortium name="Ensembl"/>
        </authorList>
    </citation>
    <scope>IDENTIFICATION</scope>
</reference>
<proteinExistence type="predicted"/>
<organism evidence="1 2">
    <name type="scientific">Poecilia formosa</name>
    <name type="common">Amazon molly</name>
    <name type="synonym">Limia formosa</name>
    <dbReference type="NCBI Taxonomy" id="48698"/>
    <lineage>
        <taxon>Eukaryota</taxon>
        <taxon>Metazoa</taxon>
        <taxon>Chordata</taxon>
        <taxon>Craniata</taxon>
        <taxon>Vertebrata</taxon>
        <taxon>Euteleostomi</taxon>
        <taxon>Actinopterygii</taxon>
        <taxon>Neopterygii</taxon>
        <taxon>Teleostei</taxon>
        <taxon>Neoteleostei</taxon>
        <taxon>Acanthomorphata</taxon>
        <taxon>Ovalentaria</taxon>
        <taxon>Atherinomorphae</taxon>
        <taxon>Cyprinodontiformes</taxon>
        <taxon>Poeciliidae</taxon>
        <taxon>Poeciliinae</taxon>
        <taxon>Poecilia</taxon>
    </lineage>
</organism>
<reference evidence="2" key="1">
    <citation type="submission" date="2013-10" db="EMBL/GenBank/DDBJ databases">
        <authorList>
            <person name="Schartl M."/>
            <person name="Warren W."/>
        </authorList>
    </citation>
    <scope>NUCLEOTIDE SEQUENCE [LARGE SCALE GENOMIC DNA]</scope>
    <source>
        <strain evidence="2">female</strain>
    </source>
</reference>
<dbReference type="AlphaFoldDB" id="A0A096MB91"/>
<name>A0A096MB91_POEFO</name>
<dbReference type="STRING" id="48698.ENSPFOP00000028682"/>
<evidence type="ECO:0000313" key="2">
    <source>
        <dbReference type="Proteomes" id="UP000028760"/>
    </source>
</evidence>
<dbReference type="EMBL" id="AYCK01027390">
    <property type="status" value="NOT_ANNOTATED_CDS"/>
    <property type="molecule type" value="Genomic_DNA"/>
</dbReference>
<dbReference type="Ensembl" id="ENSPFOT00000025327.1">
    <property type="protein sequence ID" value="ENSPFOP00000028682.1"/>
    <property type="gene ID" value="ENSPFOG00000023879.1"/>
</dbReference>
<sequence>LPPTRKSELLNTISTSELSQFLNQPGAISNSSDICIIFSNYNNTPSFLENEDVPDDVRRIILPCVWPLALNSNRRSEVDLWFNVRLRNYLRFLTKDLISFNKVQNSSCLAFQKLVFFMGKIFTYTSSEFGQEDVYTTIRSFLKAGSGARCYNPSDPELNSTSWFVSYIGSFVTFITLDDLTSFISISQLEIFLEDNSNLELFNNTAISKYVTGYYITQLYAFNPNFSLFKLPGSLLCSSDIPSSVFSSLTESETMVILEKLKTFCNGTEDPEVSAALTSTIKTFTKETF</sequence>
<accession>A0A096MB91</accession>
<dbReference type="Proteomes" id="UP000028760">
    <property type="component" value="Unassembled WGS sequence"/>
</dbReference>